<proteinExistence type="predicted"/>
<name>A0A9J6DZQ4_RHIMP</name>
<keyword evidence="2" id="KW-1133">Transmembrane helix</keyword>
<evidence type="ECO:0000256" key="2">
    <source>
        <dbReference type="SAM" id="Phobius"/>
    </source>
</evidence>
<evidence type="ECO:0000313" key="4">
    <source>
        <dbReference type="Proteomes" id="UP000821866"/>
    </source>
</evidence>
<dbReference type="Proteomes" id="UP000821866">
    <property type="component" value="Chromosome 4"/>
</dbReference>
<dbReference type="AlphaFoldDB" id="A0A9J6DZQ4"/>
<keyword evidence="2" id="KW-0812">Transmembrane</keyword>
<reference evidence="3" key="1">
    <citation type="journal article" date="2020" name="Cell">
        <title>Large-Scale Comparative Analyses of Tick Genomes Elucidate Their Genetic Diversity and Vector Capacities.</title>
        <authorList>
            <consortium name="Tick Genome and Microbiome Consortium (TIGMIC)"/>
            <person name="Jia N."/>
            <person name="Wang J."/>
            <person name="Shi W."/>
            <person name="Du L."/>
            <person name="Sun Y."/>
            <person name="Zhan W."/>
            <person name="Jiang J.F."/>
            <person name="Wang Q."/>
            <person name="Zhang B."/>
            <person name="Ji P."/>
            <person name="Bell-Sakyi L."/>
            <person name="Cui X.M."/>
            <person name="Yuan T.T."/>
            <person name="Jiang B.G."/>
            <person name="Yang W.F."/>
            <person name="Lam T.T."/>
            <person name="Chang Q.C."/>
            <person name="Ding S.J."/>
            <person name="Wang X.J."/>
            <person name="Zhu J.G."/>
            <person name="Ruan X.D."/>
            <person name="Zhao L."/>
            <person name="Wei J.T."/>
            <person name="Ye R.Z."/>
            <person name="Que T.C."/>
            <person name="Du C.H."/>
            <person name="Zhou Y.H."/>
            <person name="Cheng J.X."/>
            <person name="Dai P.F."/>
            <person name="Guo W.B."/>
            <person name="Han X.H."/>
            <person name="Huang E.J."/>
            <person name="Li L.F."/>
            <person name="Wei W."/>
            <person name="Gao Y.C."/>
            <person name="Liu J.Z."/>
            <person name="Shao H.Z."/>
            <person name="Wang X."/>
            <person name="Wang C.C."/>
            <person name="Yang T.C."/>
            <person name="Huo Q.B."/>
            <person name="Li W."/>
            <person name="Chen H.Y."/>
            <person name="Chen S.E."/>
            <person name="Zhou L.G."/>
            <person name="Ni X.B."/>
            <person name="Tian J.H."/>
            <person name="Sheng Y."/>
            <person name="Liu T."/>
            <person name="Pan Y.S."/>
            <person name="Xia L.Y."/>
            <person name="Li J."/>
            <person name="Zhao F."/>
            <person name="Cao W.C."/>
        </authorList>
    </citation>
    <scope>NUCLEOTIDE SEQUENCE</scope>
    <source>
        <strain evidence="3">Rmic-2018</strain>
    </source>
</reference>
<dbReference type="EMBL" id="JABSTU010000006">
    <property type="protein sequence ID" value="KAH8027550.1"/>
    <property type="molecule type" value="Genomic_DNA"/>
</dbReference>
<keyword evidence="4" id="KW-1185">Reference proteome</keyword>
<feature type="transmembrane region" description="Helical" evidence="2">
    <location>
        <begin position="128"/>
        <end position="147"/>
    </location>
</feature>
<evidence type="ECO:0000256" key="1">
    <source>
        <dbReference type="SAM" id="MobiDB-lite"/>
    </source>
</evidence>
<comment type="caution">
    <text evidence="3">The sequence shown here is derived from an EMBL/GenBank/DDBJ whole genome shotgun (WGS) entry which is preliminary data.</text>
</comment>
<feature type="compositionally biased region" description="Polar residues" evidence="1">
    <location>
        <begin position="52"/>
        <end position="61"/>
    </location>
</feature>
<gene>
    <name evidence="3" type="ORF">HPB51_007100</name>
</gene>
<keyword evidence="2" id="KW-0472">Membrane</keyword>
<reference evidence="3" key="2">
    <citation type="submission" date="2021-09" db="EMBL/GenBank/DDBJ databases">
        <authorList>
            <person name="Jia N."/>
            <person name="Wang J."/>
            <person name="Shi W."/>
            <person name="Du L."/>
            <person name="Sun Y."/>
            <person name="Zhan W."/>
            <person name="Jiang J."/>
            <person name="Wang Q."/>
            <person name="Zhang B."/>
            <person name="Ji P."/>
            <person name="Sakyi L.B."/>
            <person name="Cui X."/>
            <person name="Yuan T."/>
            <person name="Jiang B."/>
            <person name="Yang W."/>
            <person name="Lam T.T.-Y."/>
            <person name="Chang Q."/>
            <person name="Ding S."/>
            <person name="Wang X."/>
            <person name="Zhu J."/>
            <person name="Ruan X."/>
            <person name="Zhao L."/>
            <person name="Wei J."/>
            <person name="Que T."/>
            <person name="Du C."/>
            <person name="Cheng J."/>
            <person name="Dai P."/>
            <person name="Han X."/>
            <person name="Huang E."/>
            <person name="Gao Y."/>
            <person name="Liu J."/>
            <person name="Shao H."/>
            <person name="Ye R."/>
            <person name="Li L."/>
            <person name="Wei W."/>
            <person name="Wang X."/>
            <person name="Wang C."/>
            <person name="Huo Q."/>
            <person name="Li W."/>
            <person name="Guo W."/>
            <person name="Chen H."/>
            <person name="Chen S."/>
            <person name="Zhou L."/>
            <person name="Zhou L."/>
            <person name="Ni X."/>
            <person name="Tian J."/>
            <person name="Zhou Y."/>
            <person name="Sheng Y."/>
            <person name="Liu T."/>
            <person name="Pan Y."/>
            <person name="Xia L."/>
            <person name="Li J."/>
            <person name="Zhao F."/>
            <person name="Cao W."/>
        </authorList>
    </citation>
    <scope>NUCLEOTIDE SEQUENCE</scope>
    <source>
        <strain evidence="3">Rmic-2018</strain>
        <tissue evidence="3">Larvae</tissue>
    </source>
</reference>
<organism evidence="3 4">
    <name type="scientific">Rhipicephalus microplus</name>
    <name type="common">Cattle tick</name>
    <name type="synonym">Boophilus microplus</name>
    <dbReference type="NCBI Taxonomy" id="6941"/>
    <lineage>
        <taxon>Eukaryota</taxon>
        <taxon>Metazoa</taxon>
        <taxon>Ecdysozoa</taxon>
        <taxon>Arthropoda</taxon>
        <taxon>Chelicerata</taxon>
        <taxon>Arachnida</taxon>
        <taxon>Acari</taxon>
        <taxon>Parasitiformes</taxon>
        <taxon>Ixodida</taxon>
        <taxon>Ixodoidea</taxon>
        <taxon>Ixodidae</taxon>
        <taxon>Rhipicephalinae</taxon>
        <taxon>Rhipicephalus</taxon>
        <taxon>Boophilus</taxon>
    </lineage>
</organism>
<evidence type="ECO:0000313" key="3">
    <source>
        <dbReference type="EMBL" id="KAH8027550.1"/>
    </source>
</evidence>
<protein>
    <submittedName>
        <fullName evidence="3">Uncharacterized protein</fullName>
    </submittedName>
</protein>
<feature type="region of interest" description="Disordered" evidence="1">
    <location>
        <begin position="16"/>
        <end position="71"/>
    </location>
</feature>
<sequence>MAEPSDVMVMEEFHGNISELSSGGDGESAVEDTYVGRRRPSQPVSNVAALPPSTSSTSVDETSPMLCSEEQPTRPSYYIENILRHQQAWHTGLRFINQRQRRRSSPALGGCFERWSLYWKQLRRGSQWACALDVFFVFIIIVVLLVMTKMFMDSLTSSNDHQNVTRV</sequence>
<accession>A0A9J6DZQ4</accession>